<keyword evidence="2" id="KW-1185">Reference proteome</keyword>
<organism evidence="1 2">
    <name type="scientific">Aquibium pacificus</name>
    <dbReference type="NCBI Taxonomy" id="3153579"/>
    <lineage>
        <taxon>Bacteria</taxon>
        <taxon>Pseudomonadati</taxon>
        <taxon>Pseudomonadota</taxon>
        <taxon>Alphaproteobacteria</taxon>
        <taxon>Hyphomicrobiales</taxon>
        <taxon>Phyllobacteriaceae</taxon>
        <taxon>Aquibium</taxon>
    </lineage>
</organism>
<evidence type="ECO:0000313" key="2">
    <source>
        <dbReference type="Proteomes" id="UP001556692"/>
    </source>
</evidence>
<gene>
    <name evidence="1" type="ORF">ABGN05_14695</name>
</gene>
<dbReference type="RefSeq" id="WP_367954792.1">
    <property type="nucleotide sequence ID" value="NZ_JBDPGJ010000003.1"/>
</dbReference>
<dbReference type="Proteomes" id="UP001556692">
    <property type="component" value="Unassembled WGS sequence"/>
</dbReference>
<evidence type="ECO:0000313" key="1">
    <source>
        <dbReference type="EMBL" id="MEX0406910.1"/>
    </source>
</evidence>
<accession>A0ABV3SMW8</accession>
<name>A0ABV3SMW8_9HYPH</name>
<reference evidence="1 2" key="1">
    <citation type="submission" date="2024-05" db="EMBL/GenBank/DDBJ databases">
        <authorList>
            <person name="Jiang F."/>
        </authorList>
    </citation>
    <scope>NUCLEOTIDE SEQUENCE [LARGE SCALE GENOMIC DNA]</scope>
    <source>
        <strain evidence="1 2">LZ166</strain>
    </source>
</reference>
<proteinExistence type="predicted"/>
<protein>
    <submittedName>
        <fullName evidence="1">Uncharacterized protein</fullName>
    </submittedName>
</protein>
<sequence>MATAKQVVEICERILMLPSGSVTANTDKLRAAGVLSANQAEPTQATPQEAALILLTAIVGTPMRHQPTIATAYADLEDGGVRLGDRLAAILAGTSDSFVVSLEVDLSAPAATLLVATGPYGLPEHYRTTDAWPRPAFERTATIRGELLRRIAHEIKTAPPVKKGRRKAQDRWKT</sequence>
<dbReference type="EMBL" id="JBDPGJ010000003">
    <property type="protein sequence ID" value="MEX0406910.1"/>
    <property type="molecule type" value="Genomic_DNA"/>
</dbReference>
<comment type="caution">
    <text evidence="1">The sequence shown here is derived from an EMBL/GenBank/DDBJ whole genome shotgun (WGS) entry which is preliminary data.</text>
</comment>